<protein>
    <submittedName>
        <fullName evidence="1">Uncharacterized protein</fullName>
    </submittedName>
</protein>
<accession>A0A8T0IAH7</accession>
<sequence length="73" mass="8445">MNTCYELLIDPNPCCNETIQKVLENRLRVVSSDFNATPLRQCFGAEQSRLCHSYICSFIQSARIFQVKMHNSM</sequence>
<comment type="caution">
    <text evidence="1">The sequence shown here is derived from an EMBL/GenBank/DDBJ whole genome shotgun (WGS) entry which is preliminary data.</text>
</comment>
<keyword evidence="2" id="KW-1185">Reference proteome</keyword>
<dbReference type="EMBL" id="CM026424">
    <property type="protein sequence ID" value="KAG0580005.1"/>
    <property type="molecule type" value="Genomic_DNA"/>
</dbReference>
<proteinExistence type="predicted"/>
<name>A0A8T0IAH7_CERPU</name>
<reference evidence="1" key="1">
    <citation type="submission" date="2020-06" db="EMBL/GenBank/DDBJ databases">
        <title>WGS assembly of Ceratodon purpureus strain R40.</title>
        <authorList>
            <person name="Carey S.B."/>
            <person name="Jenkins J."/>
            <person name="Shu S."/>
            <person name="Lovell J.T."/>
            <person name="Sreedasyam A."/>
            <person name="Maumus F."/>
            <person name="Tiley G.P."/>
            <person name="Fernandez-Pozo N."/>
            <person name="Barry K."/>
            <person name="Chen C."/>
            <person name="Wang M."/>
            <person name="Lipzen A."/>
            <person name="Daum C."/>
            <person name="Saski C.A."/>
            <person name="Payton A.C."/>
            <person name="Mcbreen J.C."/>
            <person name="Conrad R.E."/>
            <person name="Kollar L.M."/>
            <person name="Olsson S."/>
            <person name="Huttunen S."/>
            <person name="Landis J.B."/>
            <person name="Wickett N.J."/>
            <person name="Johnson M.G."/>
            <person name="Rensing S.A."/>
            <person name="Grimwood J."/>
            <person name="Schmutz J."/>
            <person name="Mcdaniel S.F."/>
        </authorList>
    </citation>
    <scope>NUCLEOTIDE SEQUENCE</scope>
    <source>
        <strain evidence="1">R40</strain>
    </source>
</reference>
<gene>
    <name evidence="1" type="ORF">KC19_4G141400</name>
</gene>
<evidence type="ECO:0000313" key="2">
    <source>
        <dbReference type="Proteomes" id="UP000822688"/>
    </source>
</evidence>
<dbReference type="AlphaFoldDB" id="A0A8T0IAH7"/>
<evidence type="ECO:0000313" key="1">
    <source>
        <dbReference type="EMBL" id="KAG0580005.1"/>
    </source>
</evidence>
<organism evidence="1 2">
    <name type="scientific">Ceratodon purpureus</name>
    <name type="common">Fire moss</name>
    <name type="synonym">Dicranum purpureum</name>
    <dbReference type="NCBI Taxonomy" id="3225"/>
    <lineage>
        <taxon>Eukaryota</taxon>
        <taxon>Viridiplantae</taxon>
        <taxon>Streptophyta</taxon>
        <taxon>Embryophyta</taxon>
        <taxon>Bryophyta</taxon>
        <taxon>Bryophytina</taxon>
        <taxon>Bryopsida</taxon>
        <taxon>Dicranidae</taxon>
        <taxon>Pseudoditrichales</taxon>
        <taxon>Ditrichaceae</taxon>
        <taxon>Ceratodon</taxon>
    </lineage>
</organism>
<dbReference type="Proteomes" id="UP000822688">
    <property type="component" value="Chromosome 4"/>
</dbReference>